<evidence type="ECO:0000256" key="8">
    <source>
        <dbReference type="PROSITE-ProRule" id="PRU00221"/>
    </source>
</evidence>
<feature type="region of interest" description="Disordered" evidence="9">
    <location>
        <begin position="780"/>
        <end position="810"/>
    </location>
</feature>
<dbReference type="PROSITE" id="PS50082">
    <property type="entry name" value="WD_REPEATS_2"/>
    <property type="match status" value="1"/>
</dbReference>
<dbReference type="SUPFAM" id="SSF50978">
    <property type="entry name" value="WD40 repeat-like"/>
    <property type="match status" value="2"/>
</dbReference>
<keyword evidence="5" id="KW-0677">Repeat</keyword>
<keyword evidence="3" id="KW-0698">rRNA processing</keyword>
<evidence type="ECO:0000256" key="5">
    <source>
        <dbReference type="ARBA" id="ARBA00022737"/>
    </source>
</evidence>
<dbReference type="InterPro" id="IPR057644">
    <property type="entry name" value="Beta-prop_WDR75_2nd"/>
</dbReference>
<dbReference type="PROSITE" id="PS50294">
    <property type="entry name" value="WD_REPEATS_REGION"/>
    <property type="match status" value="1"/>
</dbReference>
<comment type="subcellular location">
    <subcellularLocation>
        <location evidence="1">Nucleus</location>
        <location evidence="1">Nucleolus</location>
    </subcellularLocation>
</comment>
<dbReference type="GO" id="GO:0006364">
    <property type="term" value="P:rRNA processing"/>
    <property type="evidence" value="ECO:0007669"/>
    <property type="project" value="UniProtKB-KW"/>
</dbReference>
<name>A0A7M5WTJ0_9CNID</name>
<dbReference type="PANTHER" id="PTHR44215:SF1">
    <property type="entry name" value="WD REPEAT-CONTAINING PROTEIN 75"/>
    <property type="match status" value="1"/>
</dbReference>
<dbReference type="Gene3D" id="2.130.10.10">
    <property type="entry name" value="YVTN repeat-like/Quinoprotein amine dehydrogenase"/>
    <property type="match status" value="3"/>
</dbReference>
<dbReference type="OrthoDB" id="4096at2759"/>
<dbReference type="GO" id="GO:0003723">
    <property type="term" value="F:RNA binding"/>
    <property type="evidence" value="ECO:0007669"/>
    <property type="project" value="InterPro"/>
</dbReference>
<dbReference type="InterPro" id="IPR053826">
    <property type="entry name" value="WDR75"/>
</dbReference>
<dbReference type="SMART" id="SM00320">
    <property type="entry name" value="WD40"/>
    <property type="match status" value="6"/>
</dbReference>
<dbReference type="PANTHER" id="PTHR44215">
    <property type="entry name" value="WD REPEAT-CONTAINING PROTEIN 75"/>
    <property type="match status" value="1"/>
</dbReference>
<dbReference type="Pfam" id="PF23869">
    <property type="entry name" value="Beta-prop_WDR75_1st"/>
    <property type="match status" value="1"/>
</dbReference>
<evidence type="ECO:0000256" key="2">
    <source>
        <dbReference type="ARBA" id="ARBA00022517"/>
    </source>
</evidence>
<feature type="repeat" description="WD" evidence="8">
    <location>
        <begin position="261"/>
        <end position="302"/>
    </location>
</feature>
<dbReference type="GO" id="GO:2000234">
    <property type="term" value="P:positive regulation of rRNA processing"/>
    <property type="evidence" value="ECO:0007669"/>
    <property type="project" value="TreeGrafter"/>
</dbReference>
<keyword evidence="7" id="KW-0539">Nucleus</keyword>
<sequence>MPRSLEHRKICTWRKIKTNKMADKHVGKVSKPTFKKCNQRFDQVRSIFTRDSSLIVSGSGSNVYLFHRSTGEIDKIFTEHKHEVLTVAINKNNPLQVISCCKKKLMIWDYTDLTVVKTIKLKIENVTGVFINSSSIDLDYVYFKTKESLKLKKREKIVHSMVKYKIKDGSQETISKVDSRENSVAFSSCGNYMVCLHRRDLILHKITTNETTNHQAPCNELVCVDIHPQNQCIATGDSHGRILVWYNMFDGVNSPQKHVVLHWHSMAPNDVIFSPDGLYLLSGGKENVLVLWHLESESKSFQPRLGSKINHLFCSKDSRFIGVTMDNNMIQVISAIDHTLSSVLKFLAPVIDSSSGLSYHKQFDSLVFNGSPEGQLQFYQPKSDKVLMTLDILSNNVISSTKENEDVFSTVIDKVAFNETGNWMATLDVRNTPVLPTERRLCIWKYLDNQKTFILNTSINPPHKNDLVAVAFRPSMSSKKESNLLVTASTTGELKTWVQEQIVNEEDDSVTEQWKLDSFYSVGSKTCRKAHFSQDGSLLAVLFDEVVIFDPDNLSEVATLSWSYKKSDKLKTFCICNNESSCFLIAASQHNMIVWDLKTFDVAWQLEATVTHLVADPFSKYFAAVVSHKKKQRYLMFDPSTPHPVIVVNELPKDSKIKDVIFVSPPSQLCDEWPETGEPYFMTETGDIYCLGDLDPIRENIFNQSRDKEQSTFESIFGSSRPKERSTIADTYSHLPLGNPAKAAMRQMLTTPSHILPDVNVMCNAFYHSLLLSSNKVKLTDDETKEENSTTINDEDEKMTEEGSTINEDSGDQVQNVVLADLKLRKPKIDLLRSILAGK</sequence>
<organism evidence="11 12">
    <name type="scientific">Clytia hemisphaerica</name>
    <dbReference type="NCBI Taxonomy" id="252671"/>
    <lineage>
        <taxon>Eukaryota</taxon>
        <taxon>Metazoa</taxon>
        <taxon>Cnidaria</taxon>
        <taxon>Hydrozoa</taxon>
        <taxon>Hydroidolina</taxon>
        <taxon>Leptothecata</taxon>
        <taxon>Obeliida</taxon>
        <taxon>Clytiidae</taxon>
        <taxon>Clytia</taxon>
    </lineage>
</organism>
<protein>
    <recommendedName>
        <fullName evidence="10">WD repeat-containing protein 75 second beta-propeller domain-containing protein</fullName>
    </recommendedName>
</protein>
<feature type="domain" description="WD repeat-containing protein 75 second beta-propeller" evidence="10">
    <location>
        <begin position="364"/>
        <end position="683"/>
    </location>
</feature>
<accession>A0A7M5WTJ0</accession>
<dbReference type="Pfam" id="PF23769">
    <property type="entry name" value="Beta-prop_WDR75_2nd"/>
    <property type="match status" value="1"/>
</dbReference>
<evidence type="ECO:0000256" key="4">
    <source>
        <dbReference type="ARBA" id="ARBA00022574"/>
    </source>
</evidence>
<evidence type="ECO:0000256" key="9">
    <source>
        <dbReference type="SAM" id="MobiDB-lite"/>
    </source>
</evidence>
<proteinExistence type="predicted"/>
<dbReference type="Proteomes" id="UP000594262">
    <property type="component" value="Unplaced"/>
</dbReference>
<evidence type="ECO:0000256" key="6">
    <source>
        <dbReference type="ARBA" id="ARBA00023163"/>
    </source>
</evidence>
<evidence type="ECO:0000313" key="11">
    <source>
        <dbReference type="EnsemblMetazoa" id="CLYHEMP012917.1"/>
    </source>
</evidence>
<evidence type="ECO:0000256" key="7">
    <source>
        <dbReference type="ARBA" id="ARBA00023242"/>
    </source>
</evidence>
<dbReference type="EnsemblMetazoa" id="CLYHEMT012917.1">
    <property type="protein sequence ID" value="CLYHEMP012917.1"/>
    <property type="gene ID" value="CLYHEMG012917"/>
</dbReference>
<keyword evidence="6" id="KW-0804">Transcription</keyword>
<reference evidence="11" key="1">
    <citation type="submission" date="2021-01" db="UniProtKB">
        <authorList>
            <consortium name="EnsemblMetazoa"/>
        </authorList>
    </citation>
    <scope>IDENTIFICATION</scope>
</reference>
<dbReference type="AlphaFoldDB" id="A0A7M5WTJ0"/>
<dbReference type="InterPro" id="IPR001680">
    <property type="entry name" value="WD40_rpt"/>
</dbReference>
<keyword evidence="12" id="KW-1185">Reference proteome</keyword>
<dbReference type="GO" id="GO:0032040">
    <property type="term" value="C:small-subunit processome"/>
    <property type="evidence" value="ECO:0007669"/>
    <property type="project" value="InterPro"/>
</dbReference>
<evidence type="ECO:0000256" key="1">
    <source>
        <dbReference type="ARBA" id="ARBA00004604"/>
    </source>
</evidence>
<evidence type="ECO:0000259" key="10">
    <source>
        <dbReference type="Pfam" id="PF23769"/>
    </source>
</evidence>
<dbReference type="GO" id="GO:0045943">
    <property type="term" value="P:positive regulation of transcription by RNA polymerase I"/>
    <property type="evidence" value="ECO:0007669"/>
    <property type="project" value="InterPro"/>
</dbReference>
<keyword evidence="4 8" id="KW-0853">WD repeat</keyword>
<dbReference type="InterPro" id="IPR015943">
    <property type="entry name" value="WD40/YVTN_repeat-like_dom_sf"/>
</dbReference>
<keyword evidence="2" id="KW-0690">Ribosome biogenesis</keyword>
<evidence type="ECO:0000313" key="12">
    <source>
        <dbReference type="Proteomes" id="UP000594262"/>
    </source>
</evidence>
<evidence type="ECO:0000256" key="3">
    <source>
        <dbReference type="ARBA" id="ARBA00022552"/>
    </source>
</evidence>
<dbReference type="InterPro" id="IPR036322">
    <property type="entry name" value="WD40_repeat_dom_sf"/>
</dbReference>